<evidence type="ECO:0000313" key="2">
    <source>
        <dbReference type="Proteomes" id="UP000266861"/>
    </source>
</evidence>
<dbReference type="EMBL" id="PQFF01000024">
    <property type="protein sequence ID" value="RHZ87995.1"/>
    <property type="molecule type" value="Genomic_DNA"/>
</dbReference>
<dbReference type="STRING" id="1348612.A0A397JI20"/>
<reference evidence="1 2" key="1">
    <citation type="submission" date="2018-08" db="EMBL/GenBank/DDBJ databases">
        <title>Genome and evolution of the arbuscular mycorrhizal fungus Diversispora epigaea (formerly Glomus versiforme) and its bacterial endosymbionts.</title>
        <authorList>
            <person name="Sun X."/>
            <person name="Fei Z."/>
            <person name="Harrison M."/>
        </authorList>
    </citation>
    <scope>NUCLEOTIDE SEQUENCE [LARGE SCALE GENOMIC DNA]</scope>
    <source>
        <strain evidence="1 2">IT104</strain>
    </source>
</reference>
<sequence length="229" mass="26451">MSTTFLKMENNFGVRSQSVNAKLCEIHNDIDFIELELPQIKNKGKKHDKIFEAIHNIFDAEIIDNKLFIKDVVNSLNQQLPTWWNQIDTKCVVNGNQYRPDADSWNTKPTLNQRRAPIINSIPPSLLWVEVTYDKTDNCDNVINKILRVQPYCPNTEFVIIVVPVTGPPFPANLNSGVGSTTITPKMARSFRAPYLGHWSVGNAVRWYKMKWNKHNVERTYISMIYFKP</sequence>
<keyword evidence="2" id="KW-1185">Reference proteome</keyword>
<dbReference type="AlphaFoldDB" id="A0A397JI20"/>
<name>A0A397JI20_9GLOM</name>
<organism evidence="1 2">
    <name type="scientific">Diversispora epigaea</name>
    <dbReference type="NCBI Taxonomy" id="1348612"/>
    <lineage>
        <taxon>Eukaryota</taxon>
        <taxon>Fungi</taxon>
        <taxon>Fungi incertae sedis</taxon>
        <taxon>Mucoromycota</taxon>
        <taxon>Glomeromycotina</taxon>
        <taxon>Glomeromycetes</taxon>
        <taxon>Diversisporales</taxon>
        <taxon>Diversisporaceae</taxon>
        <taxon>Diversispora</taxon>
    </lineage>
</organism>
<dbReference type="OrthoDB" id="2305124at2759"/>
<proteinExistence type="predicted"/>
<comment type="caution">
    <text evidence="1">The sequence shown here is derived from an EMBL/GenBank/DDBJ whole genome shotgun (WGS) entry which is preliminary data.</text>
</comment>
<evidence type="ECO:0000313" key="1">
    <source>
        <dbReference type="EMBL" id="RHZ87995.1"/>
    </source>
</evidence>
<accession>A0A397JI20</accession>
<dbReference type="Proteomes" id="UP000266861">
    <property type="component" value="Unassembled WGS sequence"/>
</dbReference>
<protein>
    <submittedName>
        <fullName evidence="1">Uncharacterized protein</fullName>
    </submittedName>
</protein>
<gene>
    <name evidence="1" type="ORF">Glove_26g178</name>
</gene>